<comment type="cofactor">
    <cofactor evidence="1">
        <name>Zn(2+)</name>
        <dbReference type="ChEBI" id="CHEBI:29105"/>
    </cofactor>
</comment>
<reference evidence="11" key="1">
    <citation type="journal article" date="2021" name="PeerJ">
        <title>Extensive microbial diversity within the chicken gut microbiome revealed by metagenomics and culture.</title>
        <authorList>
            <person name="Gilroy R."/>
            <person name="Ravi A."/>
            <person name="Getino M."/>
            <person name="Pursley I."/>
            <person name="Horton D.L."/>
            <person name="Alikhan N.F."/>
            <person name="Baker D."/>
            <person name="Gharbi K."/>
            <person name="Hall N."/>
            <person name="Watson M."/>
            <person name="Adriaenssens E.M."/>
            <person name="Foster-Nyarko E."/>
            <person name="Jarju S."/>
            <person name="Secka A."/>
            <person name="Antonio M."/>
            <person name="Oren A."/>
            <person name="Chaudhuri R.R."/>
            <person name="La Ragione R."/>
            <person name="Hildebrand F."/>
            <person name="Pallen M.J."/>
        </authorList>
    </citation>
    <scope>NUCLEOTIDE SEQUENCE</scope>
    <source>
        <strain evidence="11">CHK186-1790</strain>
    </source>
</reference>
<dbReference type="PANTHER" id="PTHR39453:SF1">
    <property type="entry name" value="PHOSPHATE PROPANOYLTRANSFERASE"/>
    <property type="match status" value="1"/>
</dbReference>
<gene>
    <name evidence="11" type="ORF">H9701_01705</name>
</gene>
<accession>A0A9D2NZ43</accession>
<dbReference type="PIRSF" id="PIRSF010130">
    <property type="entry name" value="PduL"/>
    <property type="match status" value="1"/>
</dbReference>
<dbReference type="InterPro" id="IPR008300">
    <property type="entry name" value="PTAC"/>
</dbReference>
<evidence type="ECO:0000256" key="1">
    <source>
        <dbReference type="ARBA" id="ARBA00001947"/>
    </source>
</evidence>
<evidence type="ECO:0000256" key="10">
    <source>
        <dbReference type="PIRNR" id="PIRNR010130"/>
    </source>
</evidence>
<evidence type="ECO:0000256" key="2">
    <source>
        <dbReference type="ARBA" id="ARBA00007342"/>
    </source>
</evidence>
<evidence type="ECO:0000256" key="5">
    <source>
        <dbReference type="ARBA" id="ARBA00022679"/>
    </source>
</evidence>
<organism evidence="11 12">
    <name type="scientific">Candidatus Intestinimonas pullistercoris</name>
    <dbReference type="NCBI Taxonomy" id="2838623"/>
    <lineage>
        <taxon>Bacteria</taxon>
        <taxon>Bacillati</taxon>
        <taxon>Bacillota</taxon>
        <taxon>Clostridia</taxon>
        <taxon>Eubacteriales</taxon>
        <taxon>Intestinimonas</taxon>
    </lineage>
</organism>
<proteinExistence type="inferred from homology"/>
<evidence type="ECO:0000256" key="4">
    <source>
        <dbReference type="ARBA" id="ARBA00020837"/>
    </source>
</evidence>
<name>A0A9D2NZ43_9FIRM</name>
<keyword evidence="5 10" id="KW-0808">Transferase</keyword>
<reference evidence="11" key="2">
    <citation type="submission" date="2021-04" db="EMBL/GenBank/DDBJ databases">
        <authorList>
            <person name="Gilroy R."/>
        </authorList>
    </citation>
    <scope>NUCLEOTIDE SEQUENCE</scope>
    <source>
        <strain evidence="11">CHK186-1790</strain>
    </source>
</reference>
<evidence type="ECO:0000256" key="3">
    <source>
        <dbReference type="ARBA" id="ARBA00012206"/>
    </source>
</evidence>
<evidence type="ECO:0000313" key="12">
    <source>
        <dbReference type="Proteomes" id="UP000823882"/>
    </source>
</evidence>
<sequence>METRALETLAEEIVRRITIPMEASGRHIHLSRAAVEQLFGVGYQLNRVRDLSQPGQFVCAERVTLQGPKGELKNVVILGPERPECQAEVSLTDAVALGERPPVRLSGDLEGSPGFTLRYGSRVLHVDRGLIAAKRHIHMTPADAARFGVRHGQTVRLRTLTSRPLVFGDVEVRVSERYATAAHLDYDEANACGFQKGSRGLLLP</sequence>
<comment type="pathway">
    <text evidence="10">Polyol metabolism; 1,2-propanediol degradation.</text>
</comment>
<dbReference type="EMBL" id="DWWJ01000030">
    <property type="protein sequence ID" value="HJC40256.1"/>
    <property type="molecule type" value="Genomic_DNA"/>
</dbReference>
<dbReference type="GO" id="GO:0046872">
    <property type="term" value="F:metal ion binding"/>
    <property type="evidence" value="ECO:0007669"/>
    <property type="project" value="UniProtKB-KW"/>
</dbReference>
<dbReference type="NCBIfam" id="NF011652">
    <property type="entry name" value="PRK15070.1"/>
    <property type="match status" value="1"/>
</dbReference>
<comment type="similarity">
    <text evidence="2 10">Belongs to the PduL family.</text>
</comment>
<comment type="function">
    <text evidence="10">Involved in 1,2-propanediol (1,2-PD) degradation by catalyzing the conversion of propanoyl-CoA to propanoyl-phosphate.</text>
</comment>
<keyword evidence="6" id="KW-0479">Metal-binding</keyword>
<evidence type="ECO:0000313" key="11">
    <source>
        <dbReference type="EMBL" id="HJC40256.1"/>
    </source>
</evidence>
<dbReference type="PANTHER" id="PTHR39453">
    <property type="entry name" value="PHOSPHATE PROPANOYLTRANSFERASE"/>
    <property type="match status" value="1"/>
</dbReference>
<keyword evidence="7" id="KW-0862">Zinc</keyword>
<comment type="caution">
    <text evidence="11">The sequence shown here is derived from an EMBL/GenBank/DDBJ whole genome shotgun (WGS) entry which is preliminary data.</text>
</comment>
<dbReference type="GO" id="GO:0016747">
    <property type="term" value="F:acyltransferase activity, transferring groups other than amino-acyl groups"/>
    <property type="evidence" value="ECO:0007669"/>
    <property type="project" value="InterPro"/>
</dbReference>
<evidence type="ECO:0000256" key="9">
    <source>
        <dbReference type="ARBA" id="ARBA00047589"/>
    </source>
</evidence>
<dbReference type="AlphaFoldDB" id="A0A9D2NZ43"/>
<dbReference type="EC" id="2.3.1.222" evidence="3 10"/>
<protein>
    <recommendedName>
        <fullName evidence="4 10">Phosphate propanoyltransferase</fullName>
        <ecNumber evidence="3 10">2.3.1.222</ecNumber>
    </recommendedName>
</protein>
<evidence type="ECO:0000256" key="8">
    <source>
        <dbReference type="ARBA" id="ARBA00023315"/>
    </source>
</evidence>
<keyword evidence="8 10" id="KW-0012">Acyltransferase</keyword>
<dbReference type="Proteomes" id="UP000823882">
    <property type="component" value="Unassembled WGS sequence"/>
</dbReference>
<dbReference type="Pfam" id="PF06130">
    <property type="entry name" value="PTAC"/>
    <property type="match status" value="1"/>
</dbReference>
<evidence type="ECO:0000256" key="7">
    <source>
        <dbReference type="ARBA" id="ARBA00022833"/>
    </source>
</evidence>
<evidence type="ECO:0000256" key="6">
    <source>
        <dbReference type="ARBA" id="ARBA00022723"/>
    </source>
</evidence>
<comment type="catalytic activity">
    <reaction evidence="9 10">
        <text>propanoyl-CoA + phosphate = propanoyl phosphate + CoA</text>
        <dbReference type="Rhea" id="RHEA:28046"/>
        <dbReference type="ChEBI" id="CHEBI:43474"/>
        <dbReference type="ChEBI" id="CHEBI:57287"/>
        <dbReference type="ChEBI" id="CHEBI:57392"/>
        <dbReference type="ChEBI" id="CHEBI:58933"/>
        <dbReference type="EC" id="2.3.1.222"/>
    </reaction>
</comment>